<keyword evidence="2" id="KW-1185">Reference proteome</keyword>
<comment type="caution">
    <text evidence="1">The sequence shown here is derived from an EMBL/GenBank/DDBJ whole genome shotgun (WGS) entry which is preliminary data.</text>
</comment>
<accession>A0A847S4R1</accession>
<reference evidence="1 2" key="1">
    <citation type="submission" date="2020-04" db="EMBL/GenBank/DDBJ databases">
        <title>Draft genome of Leeia sp. IMCC25680.</title>
        <authorList>
            <person name="Song J."/>
            <person name="Cho J.-C."/>
        </authorList>
    </citation>
    <scope>NUCLEOTIDE SEQUENCE [LARGE SCALE GENOMIC DNA]</scope>
    <source>
        <strain evidence="1 2">IMCC25680</strain>
    </source>
</reference>
<proteinExistence type="predicted"/>
<evidence type="ECO:0000313" key="1">
    <source>
        <dbReference type="EMBL" id="NLR74784.1"/>
    </source>
</evidence>
<name>A0A847S4R1_9NEIS</name>
<dbReference type="Proteomes" id="UP000587991">
    <property type="component" value="Unassembled WGS sequence"/>
</dbReference>
<evidence type="ECO:0000313" key="2">
    <source>
        <dbReference type="Proteomes" id="UP000587991"/>
    </source>
</evidence>
<dbReference type="AlphaFoldDB" id="A0A847S4R1"/>
<protein>
    <submittedName>
        <fullName evidence="1">Uncharacterized protein</fullName>
    </submittedName>
</protein>
<dbReference type="EMBL" id="JABAIM010000001">
    <property type="protein sequence ID" value="NLR74784.1"/>
    <property type="molecule type" value="Genomic_DNA"/>
</dbReference>
<sequence length="319" mass="35081">MPSAAPERGARTLTGHIIRANHPTRPLALWLSYSLPKPGSSADGELSVAFFDGERNSVWRGRLPVAADLCAIDYEQERLQMDRAVLGLDHLSGAAPGVGYQLSWELSSHPLADQLPAPAALPDGSSYSPPHLLFNGMLWLDNEPVEVKGWLGSRLDDQGLKMFERQAWAQVVGFDNSNHAYLECSTQKLSLGKDWAPWMSVFTLHYAEAVYVINVLADGIREDSHSGLVVWSFDVRQSGVRIHGQIQAQLPLFARFSYPVAGHPHTCLHTKLANCIVTLVRPGKPPVTLSTLHRASFEVRADQYCNGCLVVNRMPVSAV</sequence>
<dbReference type="RefSeq" id="WP_168876369.1">
    <property type="nucleotide sequence ID" value="NZ_JABAIM010000001.1"/>
</dbReference>
<organism evidence="1 2">
    <name type="scientific">Leeia aquatica</name>
    <dbReference type="NCBI Taxonomy" id="2725557"/>
    <lineage>
        <taxon>Bacteria</taxon>
        <taxon>Pseudomonadati</taxon>
        <taxon>Pseudomonadota</taxon>
        <taxon>Betaproteobacteria</taxon>
        <taxon>Neisseriales</taxon>
        <taxon>Leeiaceae</taxon>
        <taxon>Leeia</taxon>
    </lineage>
</organism>
<gene>
    <name evidence="1" type="ORF">HF682_06375</name>
</gene>